<name>M8DG85_9BACL</name>
<dbReference type="InterPro" id="IPR010843">
    <property type="entry name" value="Uncharacterised_AroM"/>
</dbReference>
<keyword evidence="2" id="KW-1185">Reference proteome</keyword>
<dbReference type="PATRIC" id="fig|1300222.3.peg.2596"/>
<evidence type="ECO:0000313" key="1">
    <source>
        <dbReference type="EMBL" id="EMT52462.1"/>
    </source>
</evidence>
<dbReference type="Proteomes" id="UP000012081">
    <property type="component" value="Unassembled WGS sequence"/>
</dbReference>
<dbReference type="EMBL" id="APBN01000004">
    <property type="protein sequence ID" value="EMT52462.1"/>
    <property type="molecule type" value="Genomic_DNA"/>
</dbReference>
<dbReference type="NCBIfam" id="NF007788">
    <property type="entry name" value="PRK10481.1"/>
    <property type="match status" value="1"/>
</dbReference>
<evidence type="ECO:0000313" key="2">
    <source>
        <dbReference type="Proteomes" id="UP000012081"/>
    </source>
</evidence>
<comment type="caution">
    <text evidence="1">The sequence shown here is derived from an EMBL/GenBank/DDBJ whole genome shotgun (WGS) entry which is preliminary data.</text>
</comment>
<gene>
    <name evidence="1" type="ORF">I532_12434</name>
</gene>
<sequence length="236" mass="26009">MLFFTREKKERMTVKRIGMITIGQAPRPDVAPIVEKYLAGRAELVQAGVLDGMTKQEVEERLSPGPGEYVLTSRMVNGDAAVMSREKIQPILQRKIEDMENSGIQTILLLCTGVFPGLSAKKAFLIEPDYVIPPTVAAMVKGSRLGVLVPLVEQKEALKDKYHPHGLFPVFAAASPYKNDVESFREACAELKEKADIVLLDCMGYTEEARELVSDLTGLPVILSNAMMAKLVSEMI</sequence>
<reference evidence="1 2" key="1">
    <citation type="submission" date="2013-03" db="EMBL/GenBank/DDBJ databases">
        <title>Assembly of a new bacterial strain Brevibacillus borstelensis AK1.</title>
        <authorList>
            <person name="Rajan I."/>
            <person name="PoliReddy D."/>
            <person name="Sugumar T."/>
            <person name="Rathinam K."/>
            <person name="Alqarawi S."/>
            <person name="Khalil A.B."/>
            <person name="Sivakumar N."/>
        </authorList>
    </citation>
    <scope>NUCLEOTIDE SEQUENCE [LARGE SCALE GENOMIC DNA]</scope>
    <source>
        <strain evidence="1 2">AK1</strain>
    </source>
</reference>
<dbReference type="Pfam" id="PF07302">
    <property type="entry name" value="AroM"/>
    <property type="match status" value="1"/>
</dbReference>
<dbReference type="AlphaFoldDB" id="M8DG85"/>
<protein>
    <recommendedName>
        <fullName evidence="3">AroM protein</fullName>
    </recommendedName>
</protein>
<accession>M8DG85</accession>
<evidence type="ECO:0008006" key="3">
    <source>
        <dbReference type="Google" id="ProtNLM"/>
    </source>
</evidence>
<organism evidence="1 2">
    <name type="scientific">Brevibacillus borstelensis AK1</name>
    <dbReference type="NCBI Taxonomy" id="1300222"/>
    <lineage>
        <taxon>Bacteria</taxon>
        <taxon>Bacillati</taxon>
        <taxon>Bacillota</taxon>
        <taxon>Bacilli</taxon>
        <taxon>Bacillales</taxon>
        <taxon>Paenibacillaceae</taxon>
        <taxon>Brevibacillus</taxon>
    </lineage>
</organism>
<dbReference type="STRING" id="1300222.I532_12434"/>
<proteinExistence type="predicted"/>